<evidence type="ECO:0000313" key="3">
    <source>
        <dbReference type="Proteomes" id="UP000199705"/>
    </source>
</evidence>
<evidence type="ECO:0000259" key="1">
    <source>
        <dbReference type="Pfam" id="PF01471"/>
    </source>
</evidence>
<name>A0A1G7UQA9_9SPHI</name>
<dbReference type="OrthoDB" id="9812621at2"/>
<dbReference type="Gene3D" id="1.10.101.10">
    <property type="entry name" value="PGBD-like superfamily/PGBD"/>
    <property type="match status" value="1"/>
</dbReference>
<reference evidence="3" key="1">
    <citation type="submission" date="2016-10" db="EMBL/GenBank/DDBJ databases">
        <authorList>
            <person name="Varghese N."/>
            <person name="Submissions S."/>
        </authorList>
    </citation>
    <scope>NUCLEOTIDE SEQUENCE [LARGE SCALE GENOMIC DNA]</scope>
    <source>
        <strain evidence="3">Gh-67</strain>
    </source>
</reference>
<feature type="domain" description="Peptidoglycan binding-like" evidence="1">
    <location>
        <begin position="25"/>
        <end position="83"/>
    </location>
</feature>
<dbReference type="InterPro" id="IPR036366">
    <property type="entry name" value="PGBDSf"/>
</dbReference>
<dbReference type="InterPro" id="IPR002477">
    <property type="entry name" value="Peptidoglycan-bd-like"/>
</dbReference>
<dbReference type="InterPro" id="IPR036365">
    <property type="entry name" value="PGBD-like_sf"/>
</dbReference>
<dbReference type="Proteomes" id="UP000199705">
    <property type="component" value="Unassembled WGS sequence"/>
</dbReference>
<accession>A0A1G7UQA9</accession>
<dbReference type="SUPFAM" id="SSF47090">
    <property type="entry name" value="PGBD-like"/>
    <property type="match status" value="1"/>
</dbReference>
<dbReference type="STRING" id="551996.SAMN05192573_103545"/>
<dbReference type="EMBL" id="FNCG01000003">
    <property type="protein sequence ID" value="SDG48890.1"/>
    <property type="molecule type" value="Genomic_DNA"/>
</dbReference>
<evidence type="ECO:0000313" key="2">
    <source>
        <dbReference type="EMBL" id="SDG48890.1"/>
    </source>
</evidence>
<organism evidence="2 3">
    <name type="scientific">Mucilaginibacter gossypii</name>
    <dbReference type="NCBI Taxonomy" id="551996"/>
    <lineage>
        <taxon>Bacteria</taxon>
        <taxon>Pseudomonadati</taxon>
        <taxon>Bacteroidota</taxon>
        <taxon>Sphingobacteriia</taxon>
        <taxon>Sphingobacteriales</taxon>
        <taxon>Sphingobacteriaceae</taxon>
        <taxon>Mucilaginibacter</taxon>
    </lineage>
</organism>
<proteinExistence type="predicted"/>
<dbReference type="Pfam" id="PF01471">
    <property type="entry name" value="PG_binding_1"/>
    <property type="match status" value="1"/>
</dbReference>
<protein>
    <submittedName>
        <fullName evidence="2">Putative peptidoglycan binding domain-containing protein</fullName>
    </submittedName>
</protein>
<sequence length="272" mass="29417">MIKKQYLKEIAISATQQKGGASNNQKEVSKIQSWLNLYAVTNPSAGTATGIDGSFGPGTETAVKNFQKAKNLPQTGIVDSNVFGELCQPMIKAFKSPVAGTGLRELVVNTAIQHLGNAPFELTIKGQSNCGPWVRAYMDNNEGTEWFWCMGFVQTIIDQAASQLGKDFRTLMPLTYSCDTVGTTGINKGLLSRVATVRANPAVVRPGDIFLVQKTPNDWVHTGIVIGVHGDLFDTIEGNTNTDGSSNGNGVYKRVRNFQTSKLDVFSIQPLV</sequence>
<dbReference type="AlphaFoldDB" id="A0A1G7UQA9"/>
<gene>
    <name evidence="2" type="ORF">SAMN05192573_103545</name>
</gene>
<dbReference type="RefSeq" id="WP_091164883.1">
    <property type="nucleotide sequence ID" value="NZ_FNCG01000003.1"/>
</dbReference>
<keyword evidence="3" id="KW-1185">Reference proteome</keyword>